<reference evidence="1 2" key="1">
    <citation type="journal article" date="2010" name="Genome Biol.">
        <title>A first genome assembly of the barley fungal pathogen Pyrenophora teres f. teres.</title>
        <authorList>
            <person name="Ellwood S.R."/>
            <person name="Liu Z."/>
            <person name="Syme R.A."/>
            <person name="Lai Z."/>
            <person name="Hane J.K."/>
            <person name="Keiper F."/>
            <person name="Moffat C.S."/>
            <person name="Oliver R.P."/>
            <person name="Friesen T.L."/>
        </authorList>
    </citation>
    <scope>NUCLEOTIDE SEQUENCE [LARGE SCALE GENOMIC DNA]</scope>
    <source>
        <strain evidence="1 2">0-1</strain>
    </source>
</reference>
<name>E3RT67_PYRTT</name>
<dbReference type="HOGENOM" id="CLU_3069798_0_0_1"/>
<protein>
    <submittedName>
        <fullName evidence="1">Uncharacterized protein</fullName>
    </submittedName>
</protein>
<dbReference type="AlphaFoldDB" id="E3RT67"/>
<sequence>MSLHQYPAISPALPSPLAFANLAPGLFVGSGAGLFGSGFGEGRGPIITQALTP</sequence>
<dbReference type="KEGG" id="pte:PTT_12181"/>
<accession>E3RT67</accession>
<evidence type="ECO:0000313" key="1">
    <source>
        <dbReference type="EMBL" id="EFQ91082.1"/>
    </source>
</evidence>
<dbReference type="Proteomes" id="UP000001067">
    <property type="component" value="Unassembled WGS sequence"/>
</dbReference>
<organism evidence="2">
    <name type="scientific">Pyrenophora teres f. teres (strain 0-1)</name>
    <name type="common">Barley net blotch fungus</name>
    <name type="synonym">Drechslera teres f. teres</name>
    <dbReference type="NCBI Taxonomy" id="861557"/>
    <lineage>
        <taxon>Eukaryota</taxon>
        <taxon>Fungi</taxon>
        <taxon>Dikarya</taxon>
        <taxon>Ascomycota</taxon>
        <taxon>Pezizomycotina</taxon>
        <taxon>Dothideomycetes</taxon>
        <taxon>Pleosporomycetidae</taxon>
        <taxon>Pleosporales</taxon>
        <taxon>Pleosporineae</taxon>
        <taxon>Pleosporaceae</taxon>
        <taxon>Pyrenophora</taxon>
    </lineage>
</organism>
<keyword evidence="2" id="KW-1185">Reference proteome</keyword>
<dbReference type="EMBL" id="GL534951">
    <property type="protein sequence ID" value="EFQ91082.1"/>
    <property type="molecule type" value="Genomic_DNA"/>
</dbReference>
<gene>
    <name evidence="1" type="ORF">PTT_12181</name>
</gene>
<proteinExistence type="predicted"/>
<evidence type="ECO:0000313" key="2">
    <source>
        <dbReference type="Proteomes" id="UP000001067"/>
    </source>
</evidence>